<feature type="chain" id="PRO_5004016892" evidence="1">
    <location>
        <begin position="20"/>
        <end position="109"/>
    </location>
</feature>
<protein>
    <submittedName>
        <fullName evidence="2">KRMPlx3</fullName>
    </submittedName>
</protein>
<dbReference type="AlphaFoldDB" id="M1QL08"/>
<proteinExistence type="evidence at transcript level"/>
<name>M1QL08_PINMA</name>
<evidence type="ECO:0000313" key="2">
    <source>
        <dbReference type="EMBL" id="AGG15938.1"/>
    </source>
</evidence>
<dbReference type="EMBL" id="KC494064">
    <property type="protein sequence ID" value="AGG15938.1"/>
    <property type="molecule type" value="mRNA"/>
</dbReference>
<gene>
    <name evidence="2" type="primary">KRMPlx3</name>
</gene>
<evidence type="ECO:0000256" key="1">
    <source>
        <dbReference type="SAM" id="SignalP"/>
    </source>
</evidence>
<accession>M1QL08</accession>
<keyword evidence="1" id="KW-0732">Signal</keyword>
<organism evidence="2">
    <name type="scientific">Pinctada maxima</name>
    <name type="common">Silver-lipped pearl oyster</name>
    <name type="synonym">White-lipped pearl oyster</name>
    <dbReference type="NCBI Taxonomy" id="104660"/>
    <lineage>
        <taxon>Eukaryota</taxon>
        <taxon>Metazoa</taxon>
        <taxon>Spiralia</taxon>
        <taxon>Lophotrochozoa</taxon>
        <taxon>Mollusca</taxon>
        <taxon>Bivalvia</taxon>
        <taxon>Autobranchia</taxon>
        <taxon>Pteriomorphia</taxon>
        <taxon>Pterioida</taxon>
        <taxon>Pterioidea</taxon>
        <taxon>Pteriidae</taxon>
        <taxon>Pinctada</taxon>
    </lineage>
</organism>
<reference evidence="2" key="1">
    <citation type="journal article" date="2013" name="J. R. Soc. Interface">
        <title>Rapid evolution of pearl oyster shell matrix proteins with repetitive, low-complexity domains.</title>
        <authorList>
            <person name="McDougall C."/>
            <person name="Aguilera F."/>
            <person name="Degnan B.M."/>
        </authorList>
    </citation>
    <scope>NUCLEOTIDE SEQUENCE</scope>
</reference>
<sequence length="109" mass="13078">MRYAVILAIFLLASLSADAYYHLPHVSPWKPCFKKLFWCLKKCFFLSKWCLKKCLWKWKWCKSGHYGHYNYGSMYGDDSSSMYSDDSSSMYGMGYHTDYHYPKKYPKPY</sequence>
<feature type="signal peptide" evidence="1">
    <location>
        <begin position="1"/>
        <end position="19"/>
    </location>
</feature>